<accession>A0ABW2SFN1</accession>
<evidence type="ECO:0000313" key="2">
    <source>
        <dbReference type="EMBL" id="MFC7462338.1"/>
    </source>
</evidence>
<keyword evidence="3" id="KW-1185">Reference proteome</keyword>
<dbReference type="RefSeq" id="WP_382203127.1">
    <property type="nucleotide sequence ID" value="NZ_JBHTBZ010000062.1"/>
</dbReference>
<keyword evidence="1" id="KW-0472">Membrane</keyword>
<name>A0ABW2SFN1_9BURK</name>
<comment type="caution">
    <text evidence="2">The sequence shown here is derived from an EMBL/GenBank/DDBJ whole genome shotgun (WGS) entry which is preliminary data.</text>
</comment>
<dbReference type="EMBL" id="JBHTBZ010000062">
    <property type="protein sequence ID" value="MFC7462338.1"/>
    <property type="molecule type" value="Genomic_DNA"/>
</dbReference>
<keyword evidence="1" id="KW-0812">Transmembrane</keyword>
<keyword evidence="1" id="KW-1133">Transmembrane helix</keyword>
<sequence>MFTTIVGALWVLFILFIVFRTGLFKGRRYGNKVAAHIGIPKRLFHALLDSTPGPSTQFLSVLKDSSPSLDHSALVLSPYMMASLDTLQNRFGRQPMLDAARPIVERLYRQHKHNLEAQREQ</sequence>
<gene>
    <name evidence="2" type="ORF">ACFQU0_18070</name>
</gene>
<evidence type="ECO:0000256" key="1">
    <source>
        <dbReference type="SAM" id="Phobius"/>
    </source>
</evidence>
<proteinExistence type="predicted"/>
<protein>
    <submittedName>
        <fullName evidence="2">Uncharacterized protein</fullName>
    </submittedName>
</protein>
<evidence type="ECO:0000313" key="3">
    <source>
        <dbReference type="Proteomes" id="UP001596457"/>
    </source>
</evidence>
<dbReference type="Proteomes" id="UP001596457">
    <property type="component" value="Unassembled WGS sequence"/>
</dbReference>
<reference evidence="3" key="1">
    <citation type="journal article" date="2019" name="Int. J. Syst. Evol. Microbiol.">
        <title>The Global Catalogue of Microorganisms (GCM) 10K type strain sequencing project: providing services to taxonomists for standard genome sequencing and annotation.</title>
        <authorList>
            <consortium name="The Broad Institute Genomics Platform"/>
            <consortium name="The Broad Institute Genome Sequencing Center for Infectious Disease"/>
            <person name="Wu L."/>
            <person name="Ma J."/>
        </authorList>
    </citation>
    <scope>NUCLEOTIDE SEQUENCE [LARGE SCALE GENOMIC DNA]</scope>
    <source>
        <strain evidence="3">CCUG 53903</strain>
    </source>
</reference>
<feature type="transmembrane region" description="Helical" evidence="1">
    <location>
        <begin position="6"/>
        <end position="23"/>
    </location>
</feature>
<organism evidence="2 3">
    <name type="scientific">Hydrogenophaga defluvii</name>
    <dbReference type="NCBI Taxonomy" id="249410"/>
    <lineage>
        <taxon>Bacteria</taxon>
        <taxon>Pseudomonadati</taxon>
        <taxon>Pseudomonadota</taxon>
        <taxon>Betaproteobacteria</taxon>
        <taxon>Burkholderiales</taxon>
        <taxon>Comamonadaceae</taxon>
        <taxon>Hydrogenophaga</taxon>
    </lineage>
</organism>